<comment type="caution">
    <text evidence="1">The sequence shown here is derived from an EMBL/GenBank/DDBJ whole genome shotgun (WGS) entry which is preliminary data.</text>
</comment>
<dbReference type="OrthoDB" id="2221953at2"/>
<evidence type="ECO:0000313" key="2">
    <source>
        <dbReference type="Proteomes" id="UP000242310"/>
    </source>
</evidence>
<dbReference type="InterPro" id="IPR021080">
    <property type="entry name" value="Minor_capsid_protein"/>
</dbReference>
<sequence length="113" mass="12602">MRVSVDMQGAHRKLQSALSGGQEVLDSEVIKASNQYVPMDQGYLRDSALQNSQIGSGVIVWSTPYAARLYYNPHYNFSGDSNPNAQGLWFEAARAANFNHWLSILKSHVGRQM</sequence>
<gene>
    <name evidence="1" type="ORF">B0H94_11819</name>
</gene>
<evidence type="ECO:0000313" key="1">
    <source>
        <dbReference type="EMBL" id="PSL41706.1"/>
    </source>
</evidence>
<reference evidence="1 2" key="1">
    <citation type="submission" date="2018-03" db="EMBL/GenBank/DDBJ databases">
        <title>Genomic Encyclopedia of Type Strains, Phase III (KMG-III): the genomes of soil and plant-associated and newly described type strains.</title>
        <authorList>
            <person name="Whitman W."/>
        </authorList>
    </citation>
    <scope>NUCLEOTIDE SEQUENCE [LARGE SCALE GENOMIC DNA]</scope>
    <source>
        <strain evidence="1 2">CGMCC 1.07653</strain>
    </source>
</reference>
<dbReference type="AlphaFoldDB" id="A0A2P8H662"/>
<proteinExistence type="predicted"/>
<protein>
    <submittedName>
        <fullName evidence="1">Minor capsid protein</fullName>
    </submittedName>
</protein>
<dbReference type="Pfam" id="PF11114">
    <property type="entry name" value="Minor_capsid_2"/>
    <property type="match status" value="1"/>
</dbReference>
<keyword evidence="2" id="KW-1185">Reference proteome</keyword>
<dbReference type="EMBL" id="PYAV01000018">
    <property type="protein sequence ID" value="PSL41706.1"/>
    <property type="molecule type" value="Genomic_DNA"/>
</dbReference>
<dbReference type="RefSeq" id="WP_106589882.1">
    <property type="nucleotide sequence ID" value="NZ_PYAV01000018.1"/>
</dbReference>
<dbReference type="Proteomes" id="UP000242310">
    <property type="component" value="Unassembled WGS sequence"/>
</dbReference>
<name>A0A2P8H662_9BACI</name>
<organism evidence="1 2">
    <name type="scientific">Salsuginibacillus halophilus</name>
    <dbReference type="NCBI Taxonomy" id="517424"/>
    <lineage>
        <taxon>Bacteria</taxon>
        <taxon>Bacillati</taxon>
        <taxon>Bacillota</taxon>
        <taxon>Bacilli</taxon>
        <taxon>Bacillales</taxon>
        <taxon>Bacillaceae</taxon>
        <taxon>Salsuginibacillus</taxon>
    </lineage>
</organism>
<accession>A0A2P8H662</accession>